<accession>A2F323</accession>
<organism evidence="2 3">
    <name type="scientific">Trichomonas vaginalis (strain ATCC PRA-98 / G3)</name>
    <dbReference type="NCBI Taxonomy" id="412133"/>
    <lineage>
        <taxon>Eukaryota</taxon>
        <taxon>Metamonada</taxon>
        <taxon>Parabasalia</taxon>
        <taxon>Trichomonadida</taxon>
        <taxon>Trichomonadidae</taxon>
        <taxon>Trichomonas</taxon>
    </lineage>
</organism>
<dbReference type="RefSeq" id="XP_001313616.1">
    <property type="nucleotide sequence ID" value="XM_001313615.1"/>
</dbReference>
<name>A2F323_TRIV3</name>
<dbReference type="Proteomes" id="UP000001542">
    <property type="component" value="Unassembled WGS sequence"/>
</dbReference>
<keyword evidence="3" id="KW-1185">Reference proteome</keyword>
<protein>
    <submittedName>
        <fullName evidence="2">Uncharacterized protein</fullName>
    </submittedName>
</protein>
<proteinExistence type="predicted"/>
<evidence type="ECO:0000256" key="1">
    <source>
        <dbReference type="SAM" id="MobiDB-lite"/>
    </source>
</evidence>
<sequence>MQNLSASQKAAQISRLRLEVERIRARNLLALQEIDIMDDWLYDSAELIDKFFNESDSSDSDSSSSGSSDDDSSNSEYSSNEPPEDSAYQNKKHSHKATEKTKATQPPSKNIPPKAAIKPPAFPTPQTAKIQLPIPTRPLLTPDQLKVIFSNPELMARYFTKEQIQMIQKNQQPINAKLVIPPAAAHTIPITQQKPIIVIQKGPQFPKPPPKPVPQPAPAPVNIPPRIDVIPIVVPLPQSLILPNKIENQILPPDSSIIRRYNGVYNAIRQSQGNVEKIYSLLLKGK</sequence>
<evidence type="ECO:0000313" key="3">
    <source>
        <dbReference type="Proteomes" id="UP000001542"/>
    </source>
</evidence>
<reference evidence="2" key="1">
    <citation type="submission" date="2006-10" db="EMBL/GenBank/DDBJ databases">
        <authorList>
            <person name="Amadeo P."/>
            <person name="Zhao Q."/>
            <person name="Wortman J."/>
            <person name="Fraser-Liggett C."/>
            <person name="Carlton J."/>
        </authorList>
    </citation>
    <scope>NUCLEOTIDE SEQUENCE</scope>
    <source>
        <strain evidence="2">G3</strain>
    </source>
</reference>
<dbReference type="AlphaFoldDB" id="A2F323"/>
<dbReference type="InParanoid" id="A2F323"/>
<dbReference type="VEuPathDB" id="TrichDB:TVAGG3_0762260"/>
<reference evidence="2" key="2">
    <citation type="journal article" date="2007" name="Science">
        <title>Draft genome sequence of the sexually transmitted pathogen Trichomonas vaginalis.</title>
        <authorList>
            <person name="Carlton J.M."/>
            <person name="Hirt R.P."/>
            <person name="Silva J.C."/>
            <person name="Delcher A.L."/>
            <person name="Schatz M."/>
            <person name="Zhao Q."/>
            <person name="Wortman J.R."/>
            <person name="Bidwell S.L."/>
            <person name="Alsmark U.C.M."/>
            <person name="Besteiro S."/>
            <person name="Sicheritz-Ponten T."/>
            <person name="Noel C.J."/>
            <person name="Dacks J.B."/>
            <person name="Foster P.G."/>
            <person name="Simillion C."/>
            <person name="Van de Peer Y."/>
            <person name="Miranda-Saavedra D."/>
            <person name="Barton G.J."/>
            <person name="Westrop G.D."/>
            <person name="Mueller S."/>
            <person name="Dessi D."/>
            <person name="Fiori P.L."/>
            <person name="Ren Q."/>
            <person name="Paulsen I."/>
            <person name="Zhang H."/>
            <person name="Bastida-Corcuera F.D."/>
            <person name="Simoes-Barbosa A."/>
            <person name="Brown M.T."/>
            <person name="Hayes R.D."/>
            <person name="Mukherjee M."/>
            <person name="Okumura C.Y."/>
            <person name="Schneider R."/>
            <person name="Smith A.J."/>
            <person name="Vanacova S."/>
            <person name="Villalvazo M."/>
            <person name="Haas B.J."/>
            <person name="Pertea M."/>
            <person name="Feldblyum T.V."/>
            <person name="Utterback T.R."/>
            <person name="Shu C.L."/>
            <person name="Osoegawa K."/>
            <person name="de Jong P.J."/>
            <person name="Hrdy I."/>
            <person name="Horvathova L."/>
            <person name="Zubacova Z."/>
            <person name="Dolezal P."/>
            <person name="Malik S.B."/>
            <person name="Logsdon J.M. Jr."/>
            <person name="Henze K."/>
            <person name="Gupta A."/>
            <person name="Wang C.C."/>
            <person name="Dunne R.L."/>
            <person name="Upcroft J.A."/>
            <person name="Upcroft P."/>
            <person name="White O."/>
            <person name="Salzberg S.L."/>
            <person name="Tang P."/>
            <person name="Chiu C.-H."/>
            <person name="Lee Y.-S."/>
            <person name="Embley T.M."/>
            <person name="Coombs G.H."/>
            <person name="Mottram J.C."/>
            <person name="Tachezy J."/>
            <person name="Fraser-Liggett C.M."/>
            <person name="Johnson P.J."/>
        </authorList>
    </citation>
    <scope>NUCLEOTIDE SEQUENCE [LARGE SCALE GENOMIC DNA]</scope>
    <source>
        <strain evidence="2">G3</strain>
    </source>
</reference>
<dbReference type="EMBL" id="DS113592">
    <property type="protein sequence ID" value="EAY00687.1"/>
    <property type="molecule type" value="Genomic_DNA"/>
</dbReference>
<dbReference type="VEuPathDB" id="TrichDB:TVAG_189030"/>
<feature type="compositionally biased region" description="Low complexity" evidence="1">
    <location>
        <begin position="106"/>
        <end position="119"/>
    </location>
</feature>
<evidence type="ECO:0000313" key="2">
    <source>
        <dbReference type="EMBL" id="EAY00687.1"/>
    </source>
</evidence>
<dbReference type="KEGG" id="tva:4758506"/>
<feature type="region of interest" description="Disordered" evidence="1">
    <location>
        <begin position="53"/>
        <end position="128"/>
    </location>
</feature>
<gene>
    <name evidence="2" type="ORF">TVAG_189030</name>
</gene>